<feature type="domain" description="PASTA" evidence="3">
    <location>
        <begin position="35"/>
        <end position="102"/>
    </location>
</feature>
<evidence type="ECO:0000313" key="4">
    <source>
        <dbReference type="EMBL" id="KAA6339020.1"/>
    </source>
</evidence>
<accession>A0A5J4S0U2</accession>
<dbReference type="EC" id="2.7.11.1" evidence="4"/>
<dbReference type="Gene3D" id="3.30.10.20">
    <property type="match status" value="2"/>
</dbReference>
<keyword evidence="4" id="KW-0808">Transferase</keyword>
<sequence length="201" mass="22411">MERSRFILGHLLVMGVLVFLLIAGVMFWLEKYTRQGEVAIVPEIKGKTVAYAERLLHWKGLEYQVADSNYIADQLPGSVLESTPSEGQTVKKGRIIYLTINKENVPEYPIPDVADNSSVRQAEAKITAAGFKLTEHKLIAGEKDWVYGVIYKGRPLAPGEKVPMGTTLTLMVGSGQSQEQMDLMEGYDPDTEEDEDAELYN</sequence>
<dbReference type="Pfam" id="PF03793">
    <property type="entry name" value="PASTA"/>
    <property type="match status" value="1"/>
</dbReference>
<dbReference type="InterPro" id="IPR005543">
    <property type="entry name" value="PASTA_dom"/>
</dbReference>
<reference evidence="4" key="1">
    <citation type="submission" date="2019-03" db="EMBL/GenBank/DDBJ databases">
        <title>Single cell metagenomics reveals metabolic interactions within the superorganism composed of flagellate Streblomastix strix and complex community of Bacteroidetes bacteria on its surface.</title>
        <authorList>
            <person name="Treitli S.C."/>
            <person name="Kolisko M."/>
            <person name="Husnik F."/>
            <person name="Keeling P."/>
            <person name="Hampl V."/>
        </authorList>
    </citation>
    <scope>NUCLEOTIDE SEQUENCE</scope>
    <source>
        <strain evidence="4">STM</strain>
    </source>
</reference>
<keyword evidence="2" id="KW-0472">Membrane</keyword>
<keyword evidence="2" id="KW-1133">Transmembrane helix</keyword>
<dbReference type="PROSITE" id="PS51178">
    <property type="entry name" value="PASTA"/>
    <property type="match status" value="2"/>
</dbReference>
<feature type="transmembrane region" description="Helical" evidence="2">
    <location>
        <begin position="6"/>
        <end position="29"/>
    </location>
</feature>
<dbReference type="EMBL" id="SNRY01000570">
    <property type="protein sequence ID" value="KAA6339020.1"/>
    <property type="molecule type" value="Genomic_DNA"/>
</dbReference>
<protein>
    <submittedName>
        <fullName evidence="4">Serine/threonine-protein kinase PK-1</fullName>
        <ecNumber evidence="4">2.7.11.1</ecNumber>
    </submittedName>
</protein>
<dbReference type="SUPFAM" id="SSF54184">
    <property type="entry name" value="Penicillin-binding protein 2x (pbp-2x), c-terminal domain"/>
    <property type="match status" value="1"/>
</dbReference>
<dbReference type="CDD" id="cd06577">
    <property type="entry name" value="PASTA_pknB"/>
    <property type="match status" value="1"/>
</dbReference>
<keyword evidence="4" id="KW-0418">Kinase</keyword>
<name>A0A5J4S0U2_9ZZZZ</name>
<dbReference type="GO" id="GO:0004674">
    <property type="term" value="F:protein serine/threonine kinase activity"/>
    <property type="evidence" value="ECO:0007669"/>
    <property type="project" value="UniProtKB-EC"/>
</dbReference>
<evidence type="ECO:0000259" key="3">
    <source>
        <dbReference type="PROSITE" id="PS51178"/>
    </source>
</evidence>
<comment type="caution">
    <text evidence="4">The sequence shown here is derived from an EMBL/GenBank/DDBJ whole genome shotgun (WGS) entry which is preliminary data.</text>
</comment>
<dbReference type="SMART" id="SM00740">
    <property type="entry name" value="PASTA"/>
    <property type="match status" value="2"/>
</dbReference>
<feature type="compositionally biased region" description="Acidic residues" evidence="1">
    <location>
        <begin position="185"/>
        <end position="201"/>
    </location>
</feature>
<proteinExistence type="predicted"/>
<feature type="domain" description="PASTA" evidence="3">
    <location>
        <begin position="104"/>
        <end position="174"/>
    </location>
</feature>
<gene>
    <name evidence="4" type="ORF">EZS27_013019</name>
</gene>
<feature type="region of interest" description="Disordered" evidence="1">
    <location>
        <begin position="174"/>
        <end position="201"/>
    </location>
</feature>
<evidence type="ECO:0000256" key="2">
    <source>
        <dbReference type="SAM" id="Phobius"/>
    </source>
</evidence>
<organism evidence="4">
    <name type="scientific">termite gut metagenome</name>
    <dbReference type="NCBI Taxonomy" id="433724"/>
    <lineage>
        <taxon>unclassified sequences</taxon>
        <taxon>metagenomes</taxon>
        <taxon>organismal metagenomes</taxon>
    </lineage>
</organism>
<evidence type="ECO:0000256" key="1">
    <source>
        <dbReference type="SAM" id="MobiDB-lite"/>
    </source>
</evidence>
<dbReference type="AlphaFoldDB" id="A0A5J4S0U2"/>
<keyword evidence="2" id="KW-0812">Transmembrane</keyword>